<dbReference type="InterPro" id="IPR011009">
    <property type="entry name" value="Kinase-like_dom_sf"/>
</dbReference>
<evidence type="ECO:0000259" key="12">
    <source>
        <dbReference type="PROSITE" id="PS50011"/>
    </source>
</evidence>
<comment type="catalytic activity">
    <reaction evidence="10">
        <text>L-seryl-[protein] + ATP = O-phospho-L-seryl-[protein] + ADP + H(+)</text>
        <dbReference type="Rhea" id="RHEA:17989"/>
        <dbReference type="Rhea" id="RHEA-COMP:9863"/>
        <dbReference type="Rhea" id="RHEA-COMP:11604"/>
        <dbReference type="ChEBI" id="CHEBI:15378"/>
        <dbReference type="ChEBI" id="CHEBI:29999"/>
        <dbReference type="ChEBI" id="CHEBI:30616"/>
        <dbReference type="ChEBI" id="CHEBI:83421"/>
        <dbReference type="ChEBI" id="CHEBI:456216"/>
        <dbReference type="EC" id="2.7.11.1"/>
    </reaction>
</comment>
<dbReference type="SUPFAM" id="SSF57889">
    <property type="entry name" value="Cysteine-rich domain"/>
    <property type="match status" value="1"/>
</dbReference>
<dbReference type="SUPFAM" id="SSF56112">
    <property type="entry name" value="Protein kinase-like (PK-like)"/>
    <property type="match status" value="1"/>
</dbReference>
<dbReference type="InterPro" id="IPR046349">
    <property type="entry name" value="C1-like_sf"/>
</dbReference>
<accession>A0A671VPY1</accession>
<evidence type="ECO:0000256" key="10">
    <source>
        <dbReference type="ARBA" id="ARBA00048679"/>
    </source>
</evidence>
<dbReference type="Proteomes" id="UP000472265">
    <property type="component" value="Chromosome 13"/>
</dbReference>
<evidence type="ECO:0000256" key="8">
    <source>
        <dbReference type="ARBA" id="ARBA00022840"/>
    </source>
</evidence>
<dbReference type="GO" id="GO:0004674">
    <property type="term" value="F:protein serine/threonine kinase activity"/>
    <property type="evidence" value="ECO:0007669"/>
    <property type="project" value="UniProtKB-EC"/>
</dbReference>
<keyword evidence="6" id="KW-0418">Kinase</keyword>
<feature type="compositionally biased region" description="Low complexity" evidence="11">
    <location>
        <begin position="348"/>
        <end position="361"/>
    </location>
</feature>
<dbReference type="PROSITE" id="PS50081">
    <property type="entry name" value="ZF_DAG_PE_2"/>
    <property type="match status" value="1"/>
</dbReference>
<dbReference type="GeneTree" id="ENSGT00940000156066"/>
<dbReference type="InterPro" id="IPR013761">
    <property type="entry name" value="SAM/pointed_sf"/>
</dbReference>
<dbReference type="GO" id="GO:0007265">
    <property type="term" value="P:Ras protein signal transduction"/>
    <property type="evidence" value="ECO:0007669"/>
    <property type="project" value="TreeGrafter"/>
</dbReference>
<keyword evidence="4" id="KW-0479">Metal-binding</keyword>
<keyword evidence="3" id="KW-0808">Transferase</keyword>
<evidence type="ECO:0000256" key="1">
    <source>
        <dbReference type="ARBA" id="ARBA00005843"/>
    </source>
</evidence>
<reference evidence="14" key="2">
    <citation type="submission" date="2025-08" db="UniProtKB">
        <authorList>
            <consortium name="Ensembl"/>
        </authorList>
    </citation>
    <scope>IDENTIFICATION</scope>
</reference>
<dbReference type="SMART" id="SM00220">
    <property type="entry name" value="S_TKc"/>
    <property type="match status" value="1"/>
</dbReference>
<dbReference type="InterPro" id="IPR050167">
    <property type="entry name" value="Ser_Thr_protein_kinase"/>
</dbReference>
<dbReference type="PANTHER" id="PTHR23257">
    <property type="entry name" value="SERINE-THREONINE PROTEIN KINASE"/>
    <property type="match status" value="1"/>
</dbReference>
<dbReference type="Gene3D" id="3.30.200.20">
    <property type="entry name" value="Phosphorylase Kinase, domain 1"/>
    <property type="match status" value="1"/>
</dbReference>
<dbReference type="Ensembl" id="ENSSAUT00010028147.1">
    <property type="protein sequence ID" value="ENSSAUP00010026666.1"/>
    <property type="gene ID" value="ENSSAUG00010011088.1"/>
</dbReference>
<dbReference type="FunFam" id="3.30.200.20:FF:000034">
    <property type="entry name" value="Kinase suppressor of Ras 1"/>
    <property type="match status" value="1"/>
</dbReference>
<feature type="region of interest" description="Disordered" evidence="11">
    <location>
        <begin position="177"/>
        <end position="210"/>
    </location>
</feature>
<proteinExistence type="inferred from homology"/>
<dbReference type="SMART" id="SM00109">
    <property type="entry name" value="C1"/>
    <property type="match status" value="1"/>
</dbReference>
<dbReference type="InterPro" id="IPR000719">
    <property type="entry name" value="Prot_kinase_dom"/>
</dbReference>
<feature type="compositionally biased region" description="Polar residues" evidence="11">
    <location>
        <begin position="100"/>
        <end position="111"/>
    </location>
</feature>
<keyword evidence="15" id="KW-1185">Reference proteome</keyword>
<reference evidence="14" key="3">
    <citation type="submission" date="2025-09" db="UniProtKB">
        <authorList>
            <consortium name="Ensembl"/>
        </authorList>
    </citation>
    <scope>IDENTIFICATION</scope>
</reference>
<dbReference type="Gene3D" id="1.10.150.50">
    <property type="entry name" value="Transcription Factor, Ets-1"/>
    <property type="match status" value="1"/>
</dbReference>
<evidence type="ECO:0000256" key="9">
    <source>
        <dbReference type="ARBA" id="ARBA00047899"/>
    </source>
</evidence>
<dbReference type="GO" id="GO:0005524">
    <property type="term" value="F:ATP binding"/>
    <property type="evidence" value="ECO:0007669"/>
    <property type="project" value="UniProtKB-KW"/>
</dbReference>
<evidence type="ECO:0000256" key="2">
    <source>
        <dbReference type="ARBA" id="ARBA00022553"/>
    </source>
</evidence>
<reference evidence="14" key="1">
    <citation type="submission" date="2021-04" db="EMBL/GenBank/DDBJ databases">
        <authorList>
            <consortium name="Wellcome Sanger Institute Data Sharing"/>
        </authorList>
    </citation>
    <scope>NUCLEOTIDE SEQUENCE [LARGE SCALE GENOMIC DNA]</scope>
</reference>
<dbReference type="CDD" id="cd20872">
    <property type="entry name" value="C1_KSR1"/>
    <property type="match status" value="1"/>
</dbReference>
<evidence type="ECO:0000256" key="5">
    <source>
        <dbReference type="ARBA" id="ARBA00022741"/>
    </source>
</evidence>
<feature type="domain" description="Phorbol-ester/DAG-type" evidence="13">
    <location>
        <begin position="250"/>
        <end position="294"/>
    </location>
</feature>
<dbReference type="Gene3D" id="3.30.60.20">
    <property type="match status" value="1"/>
</dbReference>
<keyword evidence="8" id="KW-0067">ATP-binding</keyword>
<evidence type="ECO:0000259" key="13">
    <source>
        <dbReference type="PROSITE" id="PS50081"/>
    </source>
</evidence>
<keyword evidence="7" id="KW-0862">Zinc</keyword>
<feature type="compositionally biased region" description="Acidic residues" evidence="11">
    <location>
        <begin position="393"/>
        <end position="402"/>
    </location>
</feature>
<evidence type="ECO:0000313" key="14">
    <source>
        <dbReference type="Ensembl" id="ENSSAUP00010026666.1"/>
    </source>
</evidence>
<evidence type="ECO:0000256" key="3">
    <source>
        <dbReference type="ARBA" id="ARBA00022679"/>
    </source>
</evidence>
<evidence type="ECO:0000256" key="7">
    <source>
        <dbReference type="ARBA" id="ARBA00022833"/>
    </source>
</evidence>
<dbReference type="InterPro" id="IPR001245">
    <property type="entry name" value="Ser-Thr/Tyr_kinase_cat_dom"/>
</dbReference>
<dbReference type="FunFam" id="3.30.60.20:FF:000010">
    <property type="entry name" value="Putative kinase suppressor of Ras 1"/>
    <property type="match status" value="1"/>
</dbReference>
<dbReference type="GO" id="GO:0046872">
    <property type="term" value="F:metal ion binding"/>
    <property type="evidence" value="ECO:0007669"/>
    <property type="project" value="UniProtKB-KW"/>
</dbReference>
<dbReference type="InterPro" id="IPR002219">
    <property type="entry name" value="PKC_DAG/PE"/>
</dbReference>
<keyword evidence="5" id="KW-0547">Nucleotide-binding</keyword>
<dbReference type="Gene3D" id="1.10.510.10">
    <property type="entry name" value="Transferase(Phosphotransferase) domain 1"/>
    <property type="match status" value="1"/>
</dbReference>
<evidence type="ECO:0000313" key="15">
    <source>
        <dbReference type="Proteomes" id="UP000472265"/>
    </source>
</evidence>
<protein>
    <submittedName>
        <fullName evidence="14">Kinase suppressor of ras 1</fullName>
    </submittedName>
</protein>
<feature type="region of interest" description="Disordered" evidence="11">
    <location>
        <begin position="332"/>
        <end position="434"/>
    </location>
</feature>
<evidence type="ECO:0000256" key="4">
    <source>
        <dbReference type="ARBA" id="ARBA00022723"/>
    </source>
</evidence>
<sequence>MPQTNRITLFSRKGFPPLSLFFPGNAPLQGVEAKLSLDALLQMTGTQVRDTMRRLGSSSEECARLSAALSCLKSATESGGEMREDGGPWLSEPTRRDSGSLLTADQLTNLGTPLRPHSPSPLARPSTIQSTPSTPCAIFPHPRSGSVSAVPTPEALASYLHCDSPLTDPFPMSAARAARLHGRTSTPPITPPSKRRHRLKPPCTPPPPSRKVLHLLPNITLTRSKSHESQLGNRIEDPPTNKYVLRRLSQNSFSTKSWLSQTCQVCQKNMMFGVKCKHCRLKCHNKCTKEAPSCRISFLPIAKIRRTESVPSDINNPVDRPAEAPQFGTLPKAITKKDHPPVLNQLDSSSNPSSTTSSTPSSPAPFQQSNPPSATPPPNPSPKGHRDSRFNFPDDDDDDDGEDMRMNVGSDGEVDELDDLPSSRGNQWKGPISRKASQTSVYLQEWDIPFEQLDLGELIGKGRWGKVHKGRWHGEVAIRLLEIDGNNQDHLKLFKKEVMNYRQTRHENVVLFMGACMAPPHLAIITSFCKGRTLYSVVRDTKNTLDINKTRQIAQEIVKGMGYLHAKGIVHKDLKSKNVFHDTNKVVITDFGLFGISGVVQEGRRENKLKLPHGWICYLAPEIVRRMSPGNNEDRLPFSTSADVYAFGTIWYELQARDWPITNQHVEATIWQVGSGEGIKKVLAEISLGKEVTEILSACWAYDLRERPTFTQLADMLEKLPKLNRRLSHPGHFWKSAE</sequence>
<gene>
    <name evidence="14" type="primary">KSR1</name>
    <name evidence="14" type="synonym">ksr1a</name>
</gene>
<comment type="catalytic activity">
    <reaction evidence="9">
        <text>L-threonyl-[protein] + ATP = O-phospho-L-threonyl-[protein] + ADP + H(+)</text>
        <dbReference type="Rhea" id="RHEA:46608"/>
        <dbReference type="Rhea" id="RHEA-COMP:11060"/>
        <dbReference type="Rhea" id="RHEA-COMP:11605"/>
        <dbReference type="ChEBI" id="CHEBI:15378"/>
        <dbReference type="ChEBI" id="CHEBI:30013"/>
        <dbReference type="ChEBI" id="CHEBI:30616"/>
        <dbReference type="ChEBI" id="CHEBI:61977"/>
        <dbReference type="ChEBI" id="CHEBI:456216"/>
        <dbReference type="EC" id="2.7.11.1"/>
    </reaction>
</comment>
<evidence type="ECO:0000256" key="6">
    <source>
        <dbReference type="ARBA" id="ARBA00022777"/>
    </source>
</evidence>
<dbReference type="PANTHER" id="PTHR23257:SF716">
    <property type="entry name" value="KINASE SUPPRESSOR OF RAS 1"/>
    <property type="match status" value="1"/>
</dbReference>
<keyword evidence="2" id="KW-0597">Phosphoprotein</keyword>
<dbReference type="FunFam" id="1.10.510.10:FF:000107">
    <property type="entry name" value="kinase suppressor of Ras 1"/>
    <property type="match status" value="1"/>
</dbReference>
<evidence type="ECO:0000256" key="11">
    <source>
        <dbReference type="SAM" id="MobiDB-lite"/>
    </source>
</evidence>
<dbReference type="Pfam" id="PF07714">
    <property type="entry name" value="PK_Tyr_Ser-Thr"/>
    <property type="match status" value="1"/>
</dbReference>
<feature type="region of interest" description="Disordered" evidence="11">
    <location>
        <begin position="75"/>
        <end position="146"/>
    </location>
</feature>
<dbReference type="AlphaFoldDB" id="A0A671VPY1"/>
<dbReference type="GO" id="GO:0005737">
    <property type="term" value="C:cytoplasm"/>
    <property type="evidence" value="ECO:0007669"/>
    <property type="project" value="TreeGrafter"/>
</dbReference>
<name>A0A671VPY1_SPAAU</name>
<organism evidence="14 15">
    <name type="scientific">Sparus aurata</name>
    <name type="common">Gilthead sea bream</name>
    <dbReference type="NCBI Taxonomy" id="8175"/>
    <lineage>
        <taxon>Eukaryota</taxon>
        <taxon>Metazoa</taxon>
        <taxon>Chordata</taxon>
        <taxon>Craniata</taxon>
        <taxon>Vertebrata</taxon>
        <taxon>Euteleostomi</taxon>
        <taxon>Actinopterygii</taxon>
        <taxon>Neopterygii</taxon>
        <taxon>Teleostei</taxon>
        <taxon>Neoteleostei</taxon>
        <taxon>Acanthomorphata</taxon>
        <taxon>Eupercaria</taxon>
        <taxon>Spariformes</taxon>
        <taxon>Sparidae</taxon>
        <taxon>Sparus</taxon>
    </lineage>
</organism>
<feature type="domain" description="Protein kinase" evidence="12">
    <location>
        <begin position="453"/>
        <end position="723"/>
    </location>
</feature>
<dbReference type="PROSITE" id="PS50011">
    <property type="entry name" value="PROTEIN_KINASE_DOM"/>
    <property type="match status" value="1"/>
</dbReference>
<comment type="similarity">
    <text evidence="1">Belongs to the protein kinase superfamily. TKL Ser/Thr protein kinase family.</text>
</comment>